<keyword evidence="18" id="KW-1185">Reference proteome</keyword>
<evidence type="ECO:0000256" key="3">
    <source>
        <dbReference type="ARBA" id="ARBA00022448"/>
    </source>
</evidence>
<dbReference type="InterPro" id="IPR037066">
    <property type="entry name" value="Plug_dom_sf"/>
</dbReference>
<evidence type="ECO:0000259" key="15">
    <source>
        <dbReference type="Pfam" id="PF00593"/>
    </source>
</evidence>
<keyword evidence="7" id="KW-0406">Ion transport</keyword>
<proteinExistence type="inferred from homology"/>
<dbReference type="RefSeq" id="WP_354442642.1">
    <property type="nucleotide sequence ID" value="NZ_JBEPSH010000003.1"/>
</dbReference>
<evidence type="ECO:0000256" key="9">
    <source>
        <dbReference type="ARBA" id="ARBA00023136"/>
    </source>
</evidence>
<dbReference type="PROSITE" id="PS52016">
    <property type="entry name" value="TONB_DEPENDENT_REC_3"/>
    <property type="match status" value="1"/>
</dbReference>
<evidence type="ECO:0000256" key="4">
    <source>
        <dbReference type="ARBA" id="ARBA00022452"/>
    </source>
</evidence>
<dbReference type="InterPro" id="IPR000531">
    <property type="entry name" value="Beta-barrel_TonB"/>
</dbReference>
<keyword evidence="6 14" id="KW-0732">Signal</keyword>
<feature type="domain" description="TonB-dependent receptor-like beta-barrel" evidence="15">
    <location>
        <begin position="200"/>
        <end position="580"/>
    </location>
</feature>
<dbReference type="SUPFAM" id="SSF56935">
    <property type="entry name" value="Porins"/>
    <property type="match status" value="1"/>
</dbReference>
<keyword evidence="3 12" id="KW-0813">Transport</keyword>
<accession>A0ABV2Q7C2</accession>
<dbReference type="Proteomes" id="UP001549320">
    <property type="component" value="Unassembled WGS sequence"/>
</dbReference>
<evidence type="ECO:0000256" key="2">
    <source>
        <dbReference type="ARBA" id="ARBA00009810"/>
    </source>
</evidence>
<organism evidence="17 18">
    <name type="scientific">Ottowia thiooxydans</name>
    <dbReference type="NCBI Taxonomy" id="219182"/>
    <lineage>
        <taxon>Bacteria</taxon>
        <taxon>Pseudomonadati</taxon>
        <taxon>Pseudomonadota</taxon>
        <taxon>Betaproteobacteria</taxon>
        <taxon>Burkholderiales</taxon>
        <taxon>Comamonadaceae</taxon>
        <taxon>Ottowia</taxon>
    </lineage>
</organism>
<evidence type="ECO:0000256" key="8">
    <source>
        <dbReference type="ARBA" id="ARBA00023077"/>
    </source>
</evidence>
<dbReference type="InterPro" id="IPR039426">
    <property type="entry name" value="TonB-dep_rcpt-like"/>
</dbReference>
<dbReference type="PANTHER" id="PTHR30069:SF53">
    <property type="entry name" value="COLICIN I RECEPTOR-RELATED"/>
    <property type="match status" value="1"/>
</dbReference>
<dbReference type="EMBL" id="JBEPSH010000003">
    <property type="protein sequence ID" value="MET4576570.1"/>
    <property type="molecule type" value="Genomic_DNA"/>
</dbReference>
<feature type="chain" id="PRO_5046278140" evidence="14">
    <location>
        <begin position="25"/>
        <end position="607"/>
    </location>
</feature>
<gene>
    <name evidence="17" type="ORF">ABIE13_001679</name>
</gene>
<keyword evidence="5 12" id="KW-0812">Transmembrane</keyword>
<sequence>MRYPLPYKQALLPLALACAFTAQAQTPPQTATNATLGETMVTAARTAQPLTDVLADVTLIDAEQIQRSGAVSMTDLLARQPGIELSRNGGPGSTSSVFLRGGENRFTAVYIDGIRVDSQSTGGAPWESIALGQVERIEIVRGAAAAVYGSDAVSGVIQIFTRKGEGAFAPYVGVAVGNHGRKVVEAGLSGKADAVDYALGITRDTSRGFDSRPGTNPDIDGYRNTNASARVGWQINNAHRLTASGTYSDMDAQYDGFTPNLDDHGLNRLRTGGLTWSAQWTKNYSTRLSVSESRQVYETKPSVYRTETTLRDYLFQNEWRSGGHLVTAGLERRTDHLVNSPIDQGRHQNALALGYGYTGGAHTVQVNVRRDDDSEFGGQTTGGLSYGYSFAPGWRVTAAAASSFRVPTLYQRFSQYGQPALQPEKGRSMELGVQWAQGGSRLGATVYRNRVRNLITFGSPGPCQDAFGCYENTGRAEYMGITISGAHRLGAVNLSGSLDLQEPKDLNTDKVLARRARQLLKLAADTRVGEWTLGAEAVASSMRFDNASNTNRMGGYGLVNLYATTTIAREWTLLARINNLANKEYQLARGYATAGRELYVGLKWTPK</sequence>
<comment type="subcellular location">
    <subcellularLocation>
        <location evidence="1 12">Cell outer membrane</location>
        <topology evidence="1 12">Multi-pass membrane protein</topology>
    </subcellularLocation>
</comment>
<evidence type="ECO:0000256" key="7">
    <source>
        <dbReference type="ARBA" id="ARBA00023065"/>
    </source>
</evidence>
<evidence type="ECO:0000256" key="13">
    <source>
        <dbReference type="RuleBase" id="RU003357"/>
    </source>
</evidence>
<comment type="caution">
    <text evidence="17">The sequence shown here is derived from an EMBL/GenBank/DDBJ whole genome shotgun (WGS) entry which is preliminary data.</text>
</comment>
<evidence type="ECO:0000256" key="12">
    <source>
        <dbReference type="PROSITE-ProRule" id="PRU01360"/>
    </source>
</evidence>
<dbReference type="Gene3D" id="2.170.130.10">
    <property type="entry name" value="TonB-dependent receptor, plug domain"/>
    <property type="match status" value="1"/>
</dbReference>
<keyword evidence="9 12" id="KW-0472">Membrane</keyword>
<dbReference type="PANTHER" id="PTHR30069">
    <property type="entry name" value="TONB-DEPENDENT OUTER MEMBRANE RECEPTOR"/>
    <property type="match status" value="1"/>
</dbReference>
<evidence type="ECO:0000256" key="14">
    <source>
        <dbReference type="SAM" id="SignalP"/>
    </source>
</evidence>
<dbReference type="InterPro" id="IPR012910">
    <property type="entry name" value="Plug_dom"/>
</dbReference>
<dbReference type="Gene3D" id="2.40.170.20">
    <property type="entry name" value="TonB-dependent receptor, beta-barrel domain"/>
    <property type="match status" value="1"/>
</dbReference>
<evidence type="ECO:0000256" key="1">
    <source>
        <dbReference type="ARBA" id="ARBA00004571"/>
    </source>
</evidence>
<evidence type="ECO:0000256" key="10">
    <source>
        <dbReference type="ARBA" id="ARBA00023170"/>
    </source>
</evidence>
<evidence type="ECO:0000259" key="16">
    <source>
        <dbReference type="Pfam" id="PF07715"/>
    </source>
</evidence>
<comment type="similarity">
    <text evidence="2 12 13">Belongs to the TonB-dependent receptor family.</text>
</comment>
<evidence type="ECO:0000313" key="18">
    <source>
        <dbReference type="Proteomes" id="UP001549320"/>
    </source>
</evidence>
<keyword evidence="10" id="KW-0675">Receptor</keyword>
<evidence type="ECO:0000256" key="11">
    <source>
        <dbReference type="ARBA" id="ARBA00023237"/>
    </source>
</evidence>
<dbReference type="Pfam" id="PF00593">
    <property type="entry name" value="TonB_dep_Rec_b-barrel"/>
    <property type="match status" value="1"/>
</dbReference>
<keyword evidence="4 12" id="KW-1134">Transmembrane beta strand</keyword>
<keyword evidence="11 12" id="KW-0998">Cell outer membrane</keyword>
<feature type="domain" description="TonB-dependent receptor plug" evidence="16">
    <location>
        <begin position="51"/>
        <end position="156"/>
    </location>
</feature>
<dbReference type="Pfam" id="PF07715">
    <property type="entry name" value="Plug"/>
    <property type="match status" value="1"/>
</dbReference>
<dbReference type="CDD" id="cd01347">
    <property type="entry name" value="ligand_gated_channel"/>
    <property type="match status" value="1"/>
</dbReference>
<reference evidence="17 18" key="1">
    <citation type="submission" date="2024-06" db="EMBL/GenBank/DDBJ databases">
        <title>Sorghum-associated microbial communities from plants grown in Nebraska, USA.</title>
        <authorList>
            <person name="Schachtman D."/>
        </authorList>
    </citation>
    <scope>NUCLEOTIDE SEQUENCE [LARGE SCALE GENOMIC DNA]</scope>
    <source>
        <strain evidence="17 18">2709</strain>
    </source>
</reference>
<evidence type="ECO:0000256" key="5">
    <source>
        <dbReference type="ARBA" id="ARBA00022692"/>
    </source>
</evidence>
<evidence type="ECO:0000256" key="6">
    <source>
        <dbReference type="ARBA" id="ARBA00022729"/>
    </source>
</evidence>
<dbReference type="InterPro" id="IPR036942">
    <property type="entry name" value="Beta-barrel_TonB_sf"/>
</dbReference>
<name>A0ABV2Q7C2_9BURK</name>
<keyword evidence="8 13" id="KW-0798">TonB box</keyword>
<feature type="signal peptide" evidence="14">
    <location>
        <begin position="1"/>
        <end position="24"/>
    </location>
</feature>
<protein>
    <submittedName>
        <fullName evidence="17">Vitamin B12 transporter</fullName>
    </submittedName>
</protein>
<evidence type="ECO:0000313" key="17">
    <source>
        <dbReference type="EMBL" id="MET4576570.1"/>
    </source>
</evidence>